<organism evidence="2 3">
    <name type="scientific">Helianthus annuus</name>
    <name type="common">Common sunflower</name>
    <dbReference type="NCBI Taxonomy" id="4232"/>
    <lineage>
        <taxon>Eukaryota</taxon>
        <taxon>Viridiplantae</taxon>
        <taxon>Streptophyta</taxon>
        <taxon>Embryophyta</taxon>
        <taxon>Tracheophyta</taxon>
        <taxon>Spermatophyta</taxon>
        <taxon>Magnoliopsida</taxon>
        <taxon>eudicotyledons</taxon>
        <taxon>Gunneridae</taxon>
        <taxon>Pentapetalae</taxon>
        <taxon>asterids</taxon>
        <taxon>campanulids</taxon>
        <taxon>Asterales</taxon>
        <taxon>Asteraceae</taxon>
        <taxon>Asteroideae</taxon>
        <taxon>Heliantheae alliance</taxon>
        <taxon>Heliantheae</taxon>
        <taxon>Helianthus</taxon>
    </lineage>
</organism>
<evidence type="ECO:0000256" key="1">
    <source>
        <dbReference type="SAM" id="Coils"/>
    </source>
</evidence>
<gene>
    <name evidence="2" type="ORF">HanXRQr2_Chr12g0559491</name>
</gene>
<name>A0A9K3HJH7_HELAN</name>
<accession>A0A9K3HJH7</accession>
<protein>
    <submittedName>
        <fullName evidence="2">Uncharacterized protein</fullName>
    </submittedName>
</protein>
<dbReference type="Gramene" id="mRNA:HanXRQr2_Chr12g0559491">
    <property type="protein sequence ID" value="CDS:HanXRQr2_Chr12g0559491.1"/>
    <property type="gene ID" value="HanXRQr2_Chr12g0559491"/>
</dbReference>
<evidence type="ECO:0000313" key="3">
    <source>
        <dbReference type="Proteomes" id="UP000215914"/>
    </source>
</evidence>
<proteinExistence type="predicted"/>
<keyword evidence="1" id="KW-0175">Coiled coil</keyword>
<dbReference type="EMBL" id="MNCJ02000327">
    <property type="protein sequence ID" value="KAF5779441.1"/>
    <property type="molecule type" value="Genomic_DNA"/>
</dbReference>
<dbReference type="AlphaFoldDB" id="A0A9K3HJH7"/>
<keyword evidence="3" id="KW-1185">Reference proteome</keyword>
<reference evidence="2" key="2">
    <citation type="submission" date="2020-06" db="EMBL/GenBank/DDBJ databases">
        <title>Helianthus annuus Genome sequencing and assembly Release 2.</title>
        <authorList>
            <person name="Gouzy J."/>
            <person name="Langlade N."/>
            <person name="Munos S."/>
        </authorList>
    </citation>
    <scope>NUCLEOTIDE SEQUENCE</scope>
    <source>
        <tissue evidence="2">Leaves</tissue>
    </source>
</reference>
<evidence type="ECO:0000313" key="2">
    <source>
        <dbReference type="EMBL" id="KAF5779441.1"/>
    </source>
</evidence>
<feature type="coiled-coil region" evidence="1">
    <location>
        <begin position="6"/>
        <end position="49"/>
    </location>
</feature>
<dbReference type="Proteomes" id="UP000215914">
    <property type="component" value="Unassembled WGS sequence"/>
</dbReference>
<sequence length="102" mass="11946">MLNKTISTLQTERKKLQEVLQAASYKKELDSARSKIKELQRQFQLEANQTKGQLLLLKQQVGILQKKEKDAVRKDIDIDKKLKTLEELEVDVVELKQKNREL</sequence>
<reference evidence="2" key="1">
    <citation type="journal article" date="2017" name="Nature">
        <title>The sunflower genome provides insights into oil metabolism, flowering and Asterid evolution.</title>
        <authorList>
            <person name="Badouin H."/>
            <person name="Gouzy J."/>
            <person name="Grassa C.J."/>
            <person name="Murat F."/>
            <person name="Staton S.E."/>
            <person name="Cottret L."/>
            <person name="Lelandais-Briere C."/>
            <person name="Owens G.L."/>
            <person name="Carrere S."/>
            <person name="Mayjonade B."/>
            <person name="Legrand L."/>
            <person name="Gill N."/>
            <person name="Kane N.C."/>
            <person name="Bowers J.E."/>
            <person name="Hubner S."/>
            <person name="Bellec A."/>
            <person name="Berard A."/>
            <person name="Berges H."/>
            <person name="Blanchet N."/>
            <person name="Boniface M.C."/>
            <person name="Brunel D."/>
            <person name="Catrice O."/>
            <person name="Chaidir N."/>
            <person name="Claudel C."/>
            <person name="Donnadieu C."/>
            <person name="Faraut T."/>
            <person name="Fievet G."/>
            <person name="Helmstetter N."/>
            <person name="King M."/>
            <person name="Knapp S.J."/>
            <person name="Lai Z."/>
            <person name="Le Paslier M.C."/>
            <person name="Lippi Y."/>
            <person name="Lorenzon L."/>
            <person name="Mandel J.R."/>
            <person name="Marage G."/>
            <person name="Marchand G."/>
            <person name="Marquand E."/>
            <person name="Bret-Mestries E."/>
            <person name="Morien E."/>
            <person name="Nambeesan S."/>
            <person name="Nguyen T."/>
            <person name="Pegot-Espagnet P."/>
            <person name="Pouilly N."/>
            <person name="Raftis F."/>
            <person name="Sallet E."/>
            <person name="Schiex T."/>
            <person name="Thomas J."/>
            <person name="Vandecasteele C."/>
            <person name="Vares D."/>
            <person name="Vear F."/>
            <person name="Vautrin S."/>
            <person name="Crespi M."/>
            <person name="Mangin B."/>
            <person name="Burke J.M."/>
            <person name="Salse J."/>
            <person name="Munos S."/>
            <person name="Vincourt P."/>
            <person name="Rieseberg L.H."/>
            <person name="Langlade N.B."/>
        </authorList>
    </citation>
    <scope>NUCLEOTIDE SEQUENCE</scope>
    <source>
        <tissue evidence="2">Leaves</tissue>
    </source>
</reference>
<comment type="caution">
    <text evidence="2">The sequence shown here is derived from an EMBL/GenBank/DDBJ whole genome shotgun (WGS) entry which is preliminary data.</text>
</comment>